<dbReference type="NCBIfam" id="TIGR01444">
    <property type="entry name" value="fkbM_fam"/>
    <property type="match status" value="1"/>
</dbReference>
<evidence type="ECO:0000259" key="1">
    <source>
        <dbReference type="Pfam" id="PF05050"/>
    </source>
</evidence>
<dbReference type="InterPro" id="IPR006342">
    <property type="entry name" value="FkbM_mtfrase"/>
</dbReference>
<name>A0A5S9R2E3_MYCVN</name>
<protein>
    <submittedName>
        <fullName evidence="2">2-O-methyltransferase NoeI</fullName>
        <ecNumber evidence="2">2.1.1.-</ecNumber>
    </submittedName>
</protein>
<dbReference type="OrthoDB" id="4104638at2"/>
<dbReference type="PANTHER" id="PTHR36973">
    <property type="entry name" value="SLL1456 PROTEIN-RELATED"/>
    <property type="match status" value="1"/>
</dbReference>
<dbReference type="AlphaFoldDB" id="A0A5S9R2E3"/>
<dbReference type="InterPro" id="IPR029063">
    <property type="entry name" value="SAM-dependent_MTases_sf"/>
</dbReference>
<dbReference type="EC" id="2.1.1.-" evidence="2"/>
<evidence type="ECO:0000313" key="2">
    <source>
        <dbReference type="EMBL" id="CAA0128234.1"/>
    </source>
</evidence>
<organism evidence="2 3">
    <name type="scientific">Mycolicibacterium vanbaalenii</name>
    <name type="common">Mycobacterium vanbaalenii</name>
    <dbReference type="NCBI Taxonomy" id="110539"/>
    <lineage>
        <taxon>Bacteria</taxon>
        <taxon>Bacillati</taxon>
        <taxon>Actinomycetota</taxon>
        <taxon>Actinomycetes</taxon>
        <taxon>Mycobacteriales</taxon>
        <taxon>Mycobacteriaceae</taxon>
        <taxon>Mycolicibacterium</taxon>
    </lineage>
</organism>
<gene>
    <name evidence="2" type="primary">noeI</name>
    <name evidence="2" type="ORF">AELLOGFF_01213</name>
</gene>
<dbReference type="InterPro" id="IPR053188">
    <property type="entry name" value="FkbM_Methyltransferase"/>
</dbReference>
<dbReference type="Proteomes" id="UP000430146">
    <property type="component" value="Unassembled WGS sequence"/>
</dbReference>
<feature type="domain" description="Methyltransferase FkbM" evidence="1">
    <location>
        <begin position="48"/>
        <end position="212"/>
    </location>
</feature>
<dbReference type="Gene3D" id="3.40.50.150">
    <property type="entry name" value="Vaccinia Virus protein VP39"/>
    <property type="match status" value="1"/>
</dbReference>
<dbReference type="PANTHER" id="PTHR36973:SF4">
    <property type="entry name" value="NODULATION PROTEIN"/>
    <property type="match status" value="1"/>
</dbReference>
<dbReference type="SUPFAM" id="SSF53335">
    <property type="entry name" value="S-adenosyl-L-methionine-dependent methyltransferases"/>
    <property type="match status" value="1"/>
</dbReference>
<sequence length="248" mass="27424">MPSSSTVRKGLGLIRHPYFLNALVRHRVAAASEHTEAIRFCAANTLIDAGANKGQFSLAFRKLRPRARIIAFEPLPEAADNYDRLFRRDDEATLNRVALAAREGSAEFHVADRADSSSLLKPGQGQARAFGVRPARTMQVSARRLDDCLDLRGLAQPVLLKVDVQGGELGVFEGCASLELVDFIYVELSYVELYDGQPLFPEVCVYLQRRGFAVRGLYNQVSTTEFGPTQIDVLFKRVNPVGSTLDQP</sequence>
<dbReference type="Pfam" id="PF05050">
    <property type="entry name" value="Methyltransf_21"/>
    <property type="match status" value="1"/>
</dbReference>
<accession>A0A5S9R2E3</accession>
<dbReference type="GO" id="GO:0008171">
    <property type="term" value="F:O-methyltransferase activity"/>
    <property type="evidence" value="ECO:0007669"/>
    <property type="project" value="TreeGrafter"/>
</dbReference>
<reference evidence="2 3" key="1">
    <citation type="submission" date="2019-11" db="EMBL/GenBank/DDBJ databases">
        <authorList>
            <person name="Holert J."/>
        </authorList>
    </citation>
    <scope>NUCLEOTIDE SEQUENCE [LARGE SCALE GENOMIC DNA]</scope>
    <source>
        <strain evidence="2">BC8_1</strain>
    </source>
</reference>
<dbReference type="GO" id="GO:0032259">
    <property type="term" value="P:methylation"/>
    <property type="evidence" value="ECO:0007669"/>
    <property type="project" value="UniProtKB-KW"/>
</dbReference>
<proteinExistence type="predicted"/>
<dbReference type="EMBL" id="CACSIP010000034">
    <property type="protein sequence ID" value="CAA0128234.1"/>
    <property type="molecule type" value="Genomic_DNA"/>
</dbReference>
<keyword evidence="2" id="KW-0489">Methyltransferase</keyword>
<keyword evidence="2" id="KW-0808">Transferase</keyword>
<keyword evidence="3" id="KW-1185">Reference proteome</keyword>
<evidence type="ECO:0000313" key="3">
    <source>
        <dbReference type="Proteomes" id="UP000430146"/>
    </source>
</evidence>